<evidence type="ECO:0000313" key="3">
    <source>
        <dbReference type="EMBL" id="QDT37429.1"/>
    </source>
</evidence>
<accession>A0A517R0L3</accession>
<protein>
    <recommendedName>
        <fullName evidence="2">PilZ domain-containing protein</fullName>
    </recommendedName>
</protein>
<feature type="compositionally biased region" description="Polar residues" evidence="1">
    <location>
        <begin position="27"/>
        <end position="36"/>
    </location>
</feature>
<reference evidence="3 4" key="1">
    <citation type="submission" date="2019-02" db="EMBL/GenBank/DDBJ databases">
        <title>Deep-cultivation of Planctomycetes and their phenomic and genomic characterization uncovers novel biology.</title>
        <authorList>
            <person name="Wiegand S."/>
            <person name="Jogler M."/>
            <person name="Boedeker C."/>
            <person name="Pinto D."/>
            <person name="Vollmers J."/>
            <person name="Rivas-Marin E."/>
            <person name="Kohn T."/>
            <person name="Peeters S.H."/>
            <person name="Heuer A."/>
            <person name="Rast P."/>
            <person name="Oberbeckmann S."/>
            <person name="Bunk B."/>
            <person name="Jeske O."/>
            <person name="Meyerdierks A."/>
            <person name="Storesund J.E."/>
            <person name="Kallscheuer N."/>
            <person name="Luecker S."/>
            <person name="Lage O.M."/>
            <person name="Pohl T."/>
            <person name="Merkel B.J."/>
            <person name="Hornburger P."/>
            <person name="Mueller R.-W."/>
            <person name="Bruemmer F."/>
            <person name="Labrenz M."/>
            <person name="Spormann A.M."/>
            <person name="Op den Camp H."/>
            <person name="Overmann J."/>
            <person name="Amann R."/>
            <person name="Jetten M.S.M."/>
            <person name="Mascher T."/>
            <person name="Medema M.H."/>
            <person name="Devos D.P."/>
            <person name="Kaster A.-K."/>
            <person name="Ovreas L."/>
            <person name="Rohde M."/>
            <person name="Galperin M.Y."/>
            <person name="Jogler C."/>
        </authorList>
    </citation>
    <scope>NUCLEOTIDE SEQUENCE [LARGE SCALE GENOMIC DNA]</scope>
    <source>
        <strain evidence="3 4">Pan189</strain>
    </source>
</reference>
<dbReference type="InterPro" id="IPR009875">
    <property type="entry name" value="PilZ_domain"/>
</dbReference>
<proteinExistence type="predicted"/>
<sequence length="162" mass="18385">MSEEPVCDWSTAPVMLAQDDRSENEQEQTQLDGDSFSSERRQFPRHGSGCMVAVCRIPPKSDDFRRQWAFRDQRLRGSLVDLSLGAAALLLEEPLEPEESVLVRIIHPIRDAHVDRPADVLRCISVSDRLFKIVCNFREKLDLEQVRTFGFAIEGDAGDITI</sequence>
<dbReference type="GO" id="GO:0035438">
    <property type="term" value="F:cyclic-di-GMP binding"/>
    <property type="evidence" value="ECO:0007669"/>
    <property type="project" value="InterPro"/>
</dbReference>
<organism evidence="3 4">
    <name type="scientific">Stratiformator vulcanicus</name>
    <dbReference type="NCBI Taxonomy" id="2527980"/>
    <lineage>
        <taxon>Bacteria</taxon>
        <taxon>Pseudomonadati</taxon>
        <taxon>Planctomycetota</taxon>
        <taxon>Planctomycetia</taxon>
        <taxon>Planctomycetales</taxon>
        <taxon>Planctomycetaceae</taxon>
        <taxon>Stratiformator</taxon>
    </lineage>
</organism>
<dbReference type="RefSeq" id="WP_310821262.1">
    <property type="nucleotide sequence ID" value="NZ_CP036268.1"/>
</dbReference>
<dbReference type="EMBL" id="CP036268">
    <property type="protein sequence ID" value="QDT37429.1"/>
    <property type="molecule type" value="Genomic_DNA"/>
</dbReference>
<dbReference type="Proteomes" id="UP000317318">
    <property type="component" value="Chromosome"/>
</dbReference>
<evidence type="ECO:0000256" key="1">
    <source>
        <dbReference type="SAM" id="MobiDB-lite"/>
    </source>
</evidence>
<dbReference type="Pfam" id="PF07238">
    <property type="entry name" value="PilZ"/>
    <property type="match status" value="1"/>
</dbReference>
<gene>
    <name evidence="3" type="ORF">Pan189_18090</name>
</gene>
<feature type="domain" description="PilZ" evidence="2">
    <location>
        <begin position="40"/>
        <end position="148"/>
    </location>
</feature>
<name>A0A517R0L3_9PLAN</name>
<evidence type="ECO:0000259" key="2">
    <source>
        <dbReference type="Pfam" id="PF07238"/>
    </source>
</evidence>
<dbReference type="KEGG" id="svp:Pan189_18090"/>
<keyword evidence="4" id="KW-1185">Reference proteome</keyword>
<feature type="region of interest" description="Disordered" evidence="1">
    <location>
        <begin position="18"/>
        <end position="44"/>
    </location>
</feature>
<dbReference type="AlphaFoldDB" id="A0A517R0L3"/>
<evidence type="ECO:0000313" key="4">
    <source>
        <dbReference type="Proteomes" id="UP000317318"/>
    </source>
</evidence>